<organism evidence="2 3">
    <name type="scientific">Chryseobacterium suipulveris</name>
    <dbReference type="NCBI Taxonomy" id="2929800"/>
    <lineage>
        <taxon>Bacteria</taxon>
        <taxon>Pseudomonadati</taxon>
        <taxon>Bacteroidota</taxon>
        <taxon>Flavobacteriia</taxon>
        <taxon>Flavobacteriales</taxon>
        <taxon>Weeksellaceae</taxon>
        <taxon>Chryseobacterium group</taxon>
        <taxon>Chryseobacterium</taxon>
    </lineage>
</organism>
<evidence type="ECO:0000313" key="3">
    <source>
        <dbReference type="Proteomes" id="UP000831460"/>
    </source>
</evidence>
<evidence type="ECO:0000313" key="2">
    <source>
        <dbReference type="EMBL" id="UOE40781.1"/>
    </source>
</evidence>
<name>A0ABY4BST3_9FLAO</name>
<sequence length="154" mass="18064">MISYYLKTDILYFEIYKKAYGNLSIKDIMSWVQNNCGYANLMMTVPIVLWIKLFFRKHQYNFYEIFVVIAFVMGMGMLFLSFEPVVNKFFPSSFMINQAVIFLIVFIYMGWAIGQFFGNSFRNYVKAFLGYVFGTITFQVVAITIGIIYDLSTK</sequence>
<accession>A0ABY4BST3</accession>
<keyword evidence="1" id="KW-1133">Transmembrane helix</keyword>
<feature type="transmembrane region" description="Helical" evidence="1">
    <location>
        <begin position="94"/>
        <end position="116"/>
    </location>
</feature>
<dbReference type="RefSeq" id="WP_243548750.1">
    <property type="nucleotide sequence ID" value="NZ_CP094532.1"/>
</dbReference>
<feature type="transmembrane region" description="Helical" evidence="1">
    <location>
        <begin position="128"/>
        <end position="149"/>
    </location>
</feature>
<gene>
    <name evidence="2" type="ORF">MTP09_12860</name>
</gene>
<protein>
    <submittedName>
        <fullName evidence="2">Uncharacterized protein</fullName>
    </submittedName>
</protein>
<dbReference type="EMBL" id="CP094532">
    <property type="protein sequence ID" value="UOE40781.1"/>
    <property type="molecule type" value="Genomic_DNA"/>
</dbReference>
<proteinExistence type="predicted"/>
<feature type="transmembrane region" description="Helical" evidence="1">
    <location>
        <begin position="62"/>
        <end position="82"/>
    </location>
</feature>
<evidence type="ECO:0000256" key="1">
    <source>
        <dbReference type="SAM" id="Phobius"/>
    </source>
</evidence>
<dbReference type="Proteomes" id="UP000831460">
    <property type="component" value="Chromosome"/>
</dbReference>
<reference evidence="2 3" key="1">
    <citation type="submission" date="2022-03" db="EMBL/GenBank/DDBJ databases">
        <title>Chryseobacterium sp. isolated from particulate matters in swine house.</title>
        <authorList>
            <person name="Won M."/>
            <person name="Kim S.-J."/>
            <person name="Kwon S.-W."/>
        </authorList>
    </citation>
    <scope>NUCLEOTIDE SEQUENCE [LARGE SCALE GENOMIC DNA]</scope>
    <source>
        <strain evidence="2 3">SC2-2</strain>
    </source>
</reference>
<keyword evidence="3" id="KW-1185">Reference proteome</keyword>
<keyword evidence="1" id="KW-0812">Transmembrane</keyword>
<keyword evidence="1" id="KW-0472">Membrane</keyword>